<comment type="caution">
    <text evidence="2">The sequence shown here is derived from an EMBL/GenBank/DDBJ whole genome shotgun (WGS) entry which is preliminary data.</text>
</comment>
<dbReference type="Proteomes" id="UP001149142">
    <property type="component" value="Unassembled WGS sequence"/>
</dbReference>
<feature type="transmembrane region" description="Helical" evidence="1">
    <location>
        <begin position="124"/>
        <end position="145"/>
    </location>
</feature>
<keyword evidence="1" id="KW-1133">Transmembrane helix</keyword>
<protein>
    <recommendedName>
        <fullName evidence="4">Beta-carotene 15,15'-monooxygenase</fullName>
    </recommendedName>
</protein>
<feature type="transmembrane region" description="Helical" evidence="1">
    <location>
        <begin position="40"/>
        <end position="58"/>
    </location>
</feature>
<dbReference type="EMBL" id="JAPFGC010000002">
    <property type="protein sequence ID" value="MDA0177041.1"/>
    <property type="molecule type" value="Genomic_DNA"/>
</dbReference>
<evidence type="ECO:0000256" key="1">
    <source>
        <dbReference type="SAM" id="Phobius"/>
    </source>
</evidence>
<evidence type="ECO:0008006" key="4">
    <source>
        <dbReference type="Google" id="ProtNLM"/>
    </source>
</evidence>
<proteinExistence type="predicted"/>
<evidence type="ECO:0000313" key="2">
    <source>
        <dbReference type="EMBL" id="MDA0177041.1"/>
    </source>
</evidence>
<gene>
    <name evidence="2" type="ORF">OOZ35_05980</name>
</gene>
<reference evidence="2" key="1">
    <citation type="submission" date="2022-11" db="EMBL/GenBank/DDBJ databases">
        <title>Refractory cell wall polysaccharides provide important carbon source for microbial heterotrophs in the hadal ocean.</title>
        <authorList>
            <person name="Zhu X."/>
        </authorList>
    </citation>
    <scope>NUCLEOTIDE SEQUENCE</scope>
    <source>
        <strain evidence="2">MTRN7</strain>
    </source>
</reference>
<keyword evidence="1" id="KW-0472">Membrane</keyword>
<evidence type="ECO:0000313" key="3">
    <source>
        <dbReference type="Proteomes" id="UP001149142"/>
    </source>
</evidence>
<keyword evidence="1" id="KW-0812">Transmembrane</keyword>
<feature type="transmembrane region" description="Helical" evidence="1">
    <location>
        <begin position="78"/>
        <end position="98"/>
    </location>
</feature>
<organism evidence="2 3">
    <name type="scientific">Mesoflavibacter profundi</name>
    <dbReference type="NCBI Taxonomy" id="2708110"/>
    <lineage>
        <taxon>Bacteria</taxon>
        <taxon>Pseudomonadati</taxon>
        <taxon>Bacteroidota</taxon>
        <taxon>Flavobacteriia</taxon>
        <taxon>Flavobacteriales</taxon>
        <taxon>Flavobacteriaceae</taxon>
        <taxon>Mesoflavibacter</taxon>
    </lineage>
</organism>
<sequence length="210" mass="24626">MDELELLKKDWQKSNTAFEKKSAGDLYGMLHKKSSNIVKTLFYISIAELIFWVLINTLPMVMSDNYKQKLDSMYEDSLFIGITIFTYVVIVAFVYLLFKAYKSISVTDNAKTLMKNILKTRKVVKYYVVYNLIMVCLSMIFAFSYTTTHDPELVAQLQHFTTKQYAVMITSFVIATLIFALVIWLFYKLLYGILLKRLNRNYKELKKIEV</sequence>
<accession>A0ABT4RYZ2</accession>
<keyword evidence="3" id="KW-1185">Reference proteome</keyword>
<name>A0ABT4RYZ2_9FLAO</name>
<dbReference type="RefSeq" id="WP_270005298.1">
    <property type="nucleotide sequence ID" value="NZ_JAPFGC010000002.1"/>
</dbReference>
<feature type="transmembrane region" description="Helical" evidence="1">
    <location>
        <begin position="165"/>
        <end position="187"/>
    </location>
</feature>